<dbReference type="EMBL" id="JAOYFB010000036">
    <property type="protein sequence ID" value="KAK4021017.1"/>
    <property type="molecule type" value="Genomic_DNA"/>
</dbReference>
<comment type="caution">
    <text evidence="1">The sequence shown here is derived from an EMBL/GenBank/DDBJ whole genome shotgun (WGS) entry which is preliminary data.</text>
</comment>
<dbReference type="Proteomes" id="UP001234178">
    <property type="component" value="Unassembled WGS sequence"/>
</dbReference>
<organism evidence="1 2">
    <name type="scientific">Daphnia magna</name>
    <dbReference type="NCBI Taxonomy" id="35525"/>
    <lineage>
        <taxon>Eukaryota</taxon>
        <taxon>Metazoa</taxon>
        <taxon>Ecdysozoa</taxon>
        <taxon>Arthropoda</taxon>
        <taxon>Crustacea</taxon>
        <taxon>Branchiopoda</taxon>
        <taxon>Diplostraca</taxon>
        <taxon>Cladocera</taxon>
        <taxon>Anomopoda</taxon>
        <taxon>Daphniidae</taxon>
        <taxon>Daphnia</taxon>
    </lineage>
</organism>
<gene>
    <name evidence="1" type="ORF">OUZ56_002951</name>
</gene>
<accession>A0ABR0A7A0</accession>
<proteinExistence type="predicted"/>
<keyword evidence="2" id="KW-1185">Reference proteome</keyword>
<reference evidence="1 2" key="1">
    <citation type="journal article" date="2023" name="Nucleic Acids Res.">
        <title>The hologenome of Daphnia magna reveals possible DNA methylation and microbiome-mediated evolution of the host genome.</title>
        <authorList>
            <person name="Chaturvedi A."/>
            <person name="Li X."/>
            <person name="Dhandapani V."/>
            <person name="Marshall H."/>
            <person name="Kissane S."/>
            <person name="Cuenca-Cambronero M."/>
            <person name="Asole G."/>
            <person name="Calvet F."/>
            <person name="Ruiz-Romero M."/>
            <person name="Marangio P."/>
            <person name="Guigo R."/>
            <person name="Rago D."/>
            <person name="Mirbahai L."/>
            <person name="Eastwood N."/>
            <person name="Colbourne J.K."/>
            <person name="Zhou J."/>
            <person name="Mallon E."/>
            <person name="Orsini L."/>
        </authorList>
    </citation>
    <scope>NUCLEOTIDE SEQUENCE [LARGE SCALE GENOMIC DNA]</scope>
    <source>
        <strain evidence="1">LRV0_1</strain>
    </source>
</reference>
<protein>
    <submittedName>
        <fullName evidence="1">Uncharacterized protein</fullName>
    </submittedName>
</protein>
<name>A0ABR0A7A0_9CRUS</name>
<sequence>MVDLSQTIEHLLFDLLRIVGCGPRPKPLGYTSFFSPMIPTRIEYAHKKKTGIYNIANLGGGGNKTSSYTLRVGRRSLLRNTSTDGRKI</sequence>
<evidence type="ECO:0000313" key="1">
    <source>
        <dbReference type="EMBL" id="KAK4021017.1"/>
    </source>
</evidence>
<evidence type="ECO:0000313" key="2">
    <source>
        <dbReference type="Proteomes" id="UP001234178"/>
    </source>
</evidence>